<reference evidence="2 3" key="1">
    <citation type="journal article" date="2014" name="BMC Genomics">
        <title>Comparison of environmental and isolate Sulfobacillus genomes reveals diverse carbon, sulfur, nitrogen, and hydrogen metabolisms.</title>
        <authorList>
            <person name="Justice N.B."/>
            <person name="Norman A."/>
            <person name="Brown C.T."/>
            <person name="Singh A."/>
            <person name="Thomas B.C."/>
            <person name="Banfield J.F."/>
        </authorList>
    </citation>
    <scope>NUCLEOTIDE SEQUENCE [LARGE SCALE GENOMIC DNA]</scope>
    <source>
        <strain evidence="2">AMDSBA1</strain>
    </source>
</reference>
<evidence type="ECO:0000256" key="1">
    <source>
        <dbReference type="SAM" id="MobiDB-lite"/>
    </source>
</evidence>
<gene>
    <name evidence="2" type="ORF">C7B43_07250</name>
</gene>
<comment type="caution">
    <text evidence="2">The sequence shown here is derived from an EMBL/GenBank/DDBJ whole genome shotgun (WGS) entry which is preliminary data.</text>
</comment>
<dbReference type="Proteomes" id="UP000242699">
    <property type="component" value="Unassembled WGS sequence"/>
</dbReference>
<evidence type="ECO:0000313" key="2">
    <source>
        <dbReference type="EMBL" id="PSR30071.1"/>
    </source>
</evidence>
<organism evidence="2 3">
    <name type="scientific">Sulfobacillus benefaciens</name>
    <dbReference type="NCBI Taxonomy" id="453960"/>
    <lineage>
        <taxon>Bacteria</taxon>
        <taxon>Bacillati</taxon>
        <taxon>Bacillota</taxon>
        <taxon>Clostridia</taxon>
        <taxon>Eubacteriales</taxon>
        <taxon>Clostridiales Family XVII. Incertae Sedis</taxon>
        <taxon>Sulfobacillus</taxon>
    </lineage>
</organism>
<proteinExistence type="predicted"/>
<protein>
    <submittedName>
        <fullName evidence="2">Uncharacterized protein</fullName>
    </submittedName>
</protein>
<accession>A0A2T2X6D8</accession>
<dbReference type="AlphaFoldDB" id="A0A2T2X6D8"/>
<sequence length="84" mass="8985">MGFYPGAYPIIEDVTRRPPNLGEKGHHGGSSEQSFRQTVGEGAAFLAGLGAKVGVLGATARRWFRVPGLSAMPRITNEIRTDMA</sequence>
<dbReference type="EMBL" id="PXYT01000013">
    <property type="protein sequence ID" value="PSR30071.1"/>
    <property type="molecule type" value="Genomic_DNA"/>
</dbReference>
<name>A0A2T2X6D8_9FIRM</name>
<evidence type="ECO:0000313" key="3">
    <source>
        <dbReference type="Proteomes" id="UP000242699"/>
    </source>
</evidence>
<feature type="region of interest" description="Disordered" evidence="1">
    <location>
        <begin position="14"/>
        <end position="36"/>
    </location>
</feature>